<dbReference type="EMBL" id="JFGV01000009">
    <property type="protein sequence ID" value="EYU16565.1"/>
    <property type="molecule type" value="Genomic_DNA"/>
</dbReference>
<dbReference type="AlphaFoldDB" id="A0A022PQ91"/>
<sequence>MNVSILQEIFELAGKTSQHKVSIFCIYIDVTSWDKTDHSVRRTFEHLIWLNRLDNNDRIVVKSTYNVSHSEYSGHIDGIASDNVIESYLKSSHCCH</sequence>
<evidence type="ECO:0000313" key="1">
    <source>
        <dbReference type="EMBL" id="EYU16565.1"/>
    </source>
</evidence>
<accession>A0A022PQ91</accession>
<evidence type="ECO:0000313" key="2">
    <source>
        <dbReference type="Proteomes" id="UP000023464"/>
    </source>
</evidence>
<dbReference type="RefSeq" id="WP_036776313.1">
    <property type="nucleotide sequence ID" value="NZ_CAWLTM010000106.1"/>
</dbReference>
<keyword evidence="2" id="KW-1185">Reference proteome</keyword>
<protein>
    <submittedName>
        <fullName evidence="1">Uncharacterized protein</fullName>
    </submittedName>
</protein>
<organism evidence="1 2">
    <name type="scientific">Photorhabdus aegyptia</name>
    <dbReference type="NCBI Taxonomy" id="2805098"/>
    <lineage>
        <taxon>Bacteria</taxon>
        <taxon>Pseudomonadati</taxon>
        <taxon>Pseudomonadota</taxon>
        <taxon>Gammaproteobacteria</taxon>
        <taxon>Enterobacterales</taxon>
        <taxon>Morganellaceae</taxon>
        <taxon>Photorhabdus</taxon>
    </lineage>
</organism>
<proteinExistence type="predicted"/>
<name>A0A022PQ91_9GAMM</name>
<reference evidence="1 2" key="1">
    <citation type="submission" date="2014-03" db="EMBL/GenBank/DDBJ databases">
        <title>Draft Genome of Photorhabdus luminescens BA1, an Egyptian Isolate.</title>
        <authorList>
            <person name="Ghazal S."/>
            <person name="Hurst S.G.IV."/>
            <person name="Morris K."/>
            <person name="Thomas K."/>
            <person name="Tisa L.S."/>
        </authorList>
    </citation>
    <scope>NUCLEOTIDE SEQUENCE [LARGE SCALE GENOMIC DNA]</scope>
    <source>
        <strain evidence="1 2">BA1</strain>
    </source>
</reference>
<gene>
    <name evidence="1" type="ORF">BA1DRAFT_00849</name>
</gene>
<comment type="caution">
    <text evidence="1">The sequence shown here is derived from an EMBL/GenBank/DDBJ whole genome shotgun (WGS) entry which is preliminary data.</text>
</comment>
<dbReference type="Proteomes" id="UP000023464">
    <property type="component" value="Unassembled WGS sequence"/>
</dbReference>